<dbReference type="PANTHER" id="PTHR34075:SF5">
    <property type="entry name" value="BLR3430 PROTEIN"/>
    <property type="match status" value="1"/>
</dbReference>
<dbReference type="PANTHER" id="PTHR34075">
    <property type="entry name" value="BLR3430 PROTEIN"/>
    <property type="match status" value="1"/>
</dbReference>
<reference evidence="4 5" key="1">
    <citation type="submission" date="2024-01" db="EMBL/GenBank/DDBJ databases">
        <title>Unpublished Manusciprt.</title>
        <authorList>
            <person name="Duman M."/>
            <person name="Valdes E.G."/>
            <person name="Ajmi N."/>
            <person name="Altun S."/>
            <person name="Saticioglu I.B."/>
        </authorList>
    </citation>
    <scope>NUCLEOTIDE SEQUENCE [LARGE SCALE GENOMIC DNA]</scope>
    <source>
        <strain evidence="4 5">148P</strain>
    </source>
</reference>
<dbReference type="Pfam" id="PF01796">
    <property type="entry name" value="OB_ChsH2_C"/>
    <property type="match status" value="1"/>
</dbReference>
<comment type="caution">
    <text evidence="4">The sequence shown here is derived from an EMBL/GenBank/DDBJ whole genome shotgun (WGS) entry which is preliminary data.</text>
</comment>
<dbReference type="InterPro" id="IPR002878">
    <property type="entry name" value="ChsH2_C"/>
</dbReference>
<dbReference type="SUPFAM" id="SSF50249">
    <property type="entry name" value="Nucleic acid-binding proteins"/>
    <property type="match status" value="1"/>
</dbReference>
<dbReference type="SUPFAM" id="SSF54637">
    <property type="entry name" value="Thioesterase/thiol ester dehydrase-isomerase"/>
    <property type="match status" value="1"/>
</dbReference>
<keyword evidence="5" id="KW-1185">Reference proteome</keyword>
<protein>
    <submittedName>
        <fullName evidence="4">OB-fold domain-containing protein</fullName>
    </submittedName>
</protein>
<dbReference type="Pfam" id="PF01575">
    <property type="entry name" value="MaoC_dehydratas"/>
    <property type="match status" value="1"/>
</dbReference>
<evidence type="ECO:0000313" key="4">
    <source>
        <dbReference type="EMBL" id="MEE1933107.1"/>
    </source>
</evidence>
<dbReference type="InterPro" id="IPR012340">
    <property type="entry name" value="NA-bd_OB-fold"/>
</dbReference>
<dbReference type="RefSeq" id="WP_330073996.1">
    <property type="nucleotide sequence ID" value="NZ_JAZDQJ010000006.1"/>
</dbReference>
<feature type="domain" description="MaoC-like" evidence="1">
    <location>
        <begin position="185"/>
        <end position="279"/>
    </location>
</feature>
<proteinExistence type="predicted"/>
<organism evidence="4 5">
    <name type="scientific">Pseudomonas ulcerans</name>
    <dbReference type="NCBI Taxonomy" id="3115852"/>
    <lineage>
        <taxon>Bacteria</taxon>
        <taxon>Pseudomonadati</taxon>
        <taxon>Pseudomonadota</taxon>
        <taxon>Gammaproteobacteria</taxon>
        <taxon>Pseudomonadales</taxon>
        <taxon>Pseudomonadaceae</taxon>
        <taxon>Pseudomonas</taxon>
    </lineage>
</organism>
<dbReference type="InterPro" id="IPR022002">
    <property type="entry name" value="ChsH2_Znr"/>
</dbReference>
<dbReference type="InterPro" id="IPR029069">
    <property type="entry name" value="HotDog_dom_sf"/>
</dbReference>
<dbReference type="InterPro" id="IPR052513">
    <property type="entry name" value="Thioester_dehydratase-like"/>
</dbReference>
<dbReference type="InterPro" id="IPR002539">
    <property type="entry name" value="MaoC-like_dom"/>
</dbReference>
<dbReference type="Pfam" id="PF12172">
    <property type="entry name" value="zf-ChsH2"/>
    <property type="match status" value="1"/>
</dbReference>
<dbReference type="Gene3D" id="6.10.30.10">
    <property type="match status" value="1"/>
</dbReference>
<dbReference type="EMBL" id="JAZDQJ010000006">
    <property type="protein sequence ID" value="MEE1933107.1"/>
    <property type="molecule type" value="Genomic_DNA"/>
</dbReference>
<dbReference type="InterPro" id="IPR039375">
    <property type="entry name" value="NodN-like"/>
</dbReference>
<evidence type="ECO:0000259" key="2">
    <source>
        <dbReference type="Pfam" id="PF01796"/>
    </source>
</evidence>
<sequence>MSNNKPMPVATEISAPFWEGLKARRLLLQQCNACAHWVFYPRRHCPQCLAHDLAWREVQGAATLYSFTLTRIPTLPDFADEMPQALAVVELTEGVRINTTLVGLAEDEIRIGMALQPVFAEVDGKGNRLLRFTGPDKDAGALEPLPGLEPVVEVDVSSVPKIDFNDAAALQALVSDDFSDWSNVVVVDQALIDAFAQLSGDDYWIHTDPERARLQSPFGGTIAHGALVQVLQSRMKLQLGFEITGFGTQINYGSDRLRFPAPVPAGARIHARARVKSVELLGRGTQLTLEINTHVLGQERPSVINDLVILYRA</sequence>
<evidence type="ECO:0000313" key="5">
    <source>
        <dbReference type="Proteomes" id="UP001335100"/>
    </source>
</evidence>
<dbReference type="Proteomes" id="UP001335100">
    <property type="component" value="Unassembled WGS sequence"/>
</dbReference>
<feature type="domain" description="ChsH2 rubredoxin-like zinc ribbon" evidence="3">
    <location>
        <begin position="18"/>
        <end position="53"/>
    </location>
</feature>
<evidence type="ECO:0000259" key="3">
    <source>
        <dbReference type="Pfam" id="PF12172"/>
    </source>
</evidence>
<evidence type="ECO:0000259" key="1">
    <source>
        <dbReference type="Pfam" id="PF01575"/>
    </source>
</evidence>
<name>A0ABU7HNK1_9PSED</name>
<gene>
    <name evidence="4" type="ORF">V0R50_07730</name>
</gene>
<feature type="domain" description="ChsH2 C-terminal OB-fold" evidence="2">
    <location>
        <begin position="55"/>
        <end position="119"/>
    </location>
</feature>
<dbReference type="CDD" id="cd03450">
    <property type="entry name" value="NodN"/>
    <property type="match status" value="1"/>
</dbReference>
<dbReference type="Gene3D" id="3.10.129.10">
    <property type="entry name" value="Hotdog Thioesterase"/>
    <property type="match status" value="1"/>
</dbReference>
<accession>A0ABU7HNK1</accession>